<dbReference type="AlphaFoldDB" id="A0AA35Y027"/>
<proteinExistence type="predicted"/>
<dbReference type="EMBL" id="OX465086">
    <property type="protein sequence ID" value="CAI9259665.1"/>
    <property type="molecule type" value="Genomic_DNA"/>
</dbReference>
<protein>
    <submittedName>
        <fullName evidence="2">Uncharacterized protein</fullName>
    </submittedName>
</protein>
<evidence type="ECO:0000313" key="3">
    <source>
        <dbReference type="Proteomes" id="UP001177003"/>
    </source>
</evidence>
<organism evidence="2 3">
    <name type="scientific">Lactuca saligna</name>
    <name type="common">Willowleaf lettuce</name>
    <dbReference type="NCBI Taxonomy" id="75948"/>
    <lineage>
        <taxon>Eukaryota</taxon>
        <taxon>Viridiplantae</taxon>
        <taxon>Streptophyta</taxon>
        <taxon>Embryophyta</taxon>
        <taxon>Tracheophyta</taxon>
        <taxon>Spermatophyta</taxon>
        <taxon>Magnoliopsida</taxon>
        <taxon>eudicotyledons</taxon>
        <taxon>Gunneridae</taxon>
        <taxon>Pentapetalae</taxon>
        <taxon>asterids</taxon>
        <taxon>campanulids</taxon>
        <taxon>Asterales</taxon>
        <taxon>Asteraceae</taxon>
        <taxon>Cichorioideae</taxon>
        <taxon>Cichorieae</taxon>
        <taxon>Lactucinae</taxon>
        <taxon>Lactuca</taxon>
    </lineage>
</organism>
<reference evidence="2" key="1">
    <citation type="submission" date="2023-04" db="EMBL/GenBank/DDBJ databases">
        <authorList>
            <person name="Vijverberg K."/>
            <person name="Xiong W."/>
            <person name="Schranz E."/>
        </authorList>
    </citation>
    <scope>NUCLEOTIDE SEQUENCE</scope>
</reference>
<dbReference type="Proteomes" id="UP001177003">
    <property type="component" value="Chromosome 0"/>
</dbReference>
<sequence length="275" mass="31993">MNVGALFQIEKVNFVELHKVFQFDHEAFQSSIRAKFTKLQEDMSIENKIIDALAIKEEKCKVLETKIQYDEKQVDDFLAEKALTHICISNVTRLLSDITKTRDPMISITVKKHLSEMLRLVFATLHHLEGVSKPVSFHKQGGEGSSKVQTNEPPKSPIKPLVIKKEPKRKEKLFSEETIIDDIDDEEPDEAELKRWKAHEAEIDEHTRIVRKAKEKERAEKEAQTTLKSKMLLFPKWNLKRIQNQAMDMPSQYWLDPIASFEIQNTHDSQLDLYL</sequence>
<evidence type="ECO:0000256" key="1">
    <source>
        <dbReference type="SAM" id="MobiDB-lite"/>
    </source>
</evidence>
<feature type="region of interest" description="Disordered" evidence="1">
    <location>
        <begin position="136"/>
        <end position="159"/>
    </location>
</feature>
<gene>
    <name evidence="2" type="ORF">LSALG_LOCUS546</name>
</gene>
<name>A0AA35Y027_LACSI</name>
<keyword evidence="3" id="KW-1185">Reference proteome</keyword>
<accession>A0AA35Y027</accession>
<evidence type="ECO:0000313" key="2">
    <source>
        <dbReference type="EMBL" id="CAI9259665.1"/>
    </source>
</evidence>